<dbReference type="STRING" id="439228.SAMN06295920_104431"/>
<gene>
    <name evidence="2" type="ORF">SAMN06295920_104431</name>
</gene>
<protein>
    <submittedName>
        <fullName evidence="2">Uncharacterized protein</fullName>
    </submittedName>
</protein>
<evidence type="ECO:0000313" key="3">
    <source>
        <dbReference type="Proteomes" id="UP000189818"/>
    </source>
</evidence>
<dbReference type="RefSeq" id="WP_079648313.1">
    <property type="nucleotide sequence ID" value="NZ_FUYM01000004.1"/>
</dbReference>
<organism evidence="2 3">
    <name type="scientific">Rhizorhabdus histidinilytica</name>
    <dbReference type="NCBI Taxonomy" id="439228"/>
    <lineage>
        <taxon>Bacteria</taxon>
        <taxon>Pseudomonadati</taxon>
        <taxon>Pseudomonadota</taxon>
        <taxon>Alphaproteobacteria</taxon>
        <taxon>Sphingomonadales</taxon>
        <taxon>Sphingomonadaceae</taxon>
        <taxon>Rhizorhabdus</taxon>
    </lineage>
</organism>
<sequence>MRAAATGPVLTLMLAAGMPAYAALTLMPCSGCQLPTLPPRLADSRKAWKALITPPRSQPSYDDLFHAGHAAARGLTDRWAAHVFVPGESRFSIETVRRFARRSAGPEAIGMRRDTLSTGSATLRYALPLGPADSVSLGLMAGMEKQRFAFDLSRGHHVRSQMLGFVANWSHGTPWGLETGYRFDFGSRTTSSLERGIELAEGAQRSQRGAWTALSYTIERADAPTSLSFGVRAQAFRLTDDDRLAFGAAGRADNRLVFTTSFRFR</sequence>
<evidence type="ECO:0000256" key="1">
    <source>
        <dbReference type="SAM" id="SignalP"/>
    </source>
</evidence>
<evidence type="ECO:0000313" key="2">
    <source>
        <dbReference type="EMBL" id="SKB64634.1"/>
    </source>
</evidence>
<keyword evidence="1" id="KW-0732">Signal</keyword>
<feature type="chain" id="PRO_5013046725" evidence="1">
    <location>
        <begin position="23"/>
        <end position="265"/>
    </location>
</feature>
<feature type="signal peptide" evidence="1">
    <location>
        <begin position="1"/>
        <end position="22"/>
    </location>
</feature>
<dbReference type="OrthoDB" id="7578544at2"/>
<name>A0A1T5CYU5_9SPHN</name>
<dbReference type="Proteomes" id="UP000189818">
    <property type="component" value="Unassembled WGS sequence"/>
</dbReference>
<proteinExistence type="predicted"/>
<accession>A0A1T5CYU5</accession>
<reference evidence="3" key="1">
    <citation type="submission" date="2017-02" db="EMBL/GenBank/DDBJ databases">
        <authorList>
            <person name="Varghese N."/>
            <person name="Submissions S."/>
        </authorList>
    </citation>
    <scope>NUCLEOTIDE SEQUENCE [LARGE SCALE GENOMIC DNA]</scope>
    <source>
        <strain evidence="3">UM2</strain>
    </source>
</reference>
<dbReference type="AlphaFoldDB" id="A0A1T5CYU5"/>
<keyword evidence="3" id="KW-1185">Reference proteome</keyword>
<dbReference type="EMBL" id="FUYM01000004">
    <property type="protein sequence ID" value="SKB64634.1"/>
    <property type="molecule type" value="Genomic_DNA"/>
</dbReference>